<evidence type="ECO:0000313" key="1">
    <source>
        <dbReference type="EMBL" id="KAJ2968316.1"/>
    </source>
</evidence>
<proteinExistence type="predicted"/>
<keyword evidence="2" id="KW-1185">Reference proteome</keyword>
<dbReference type="EMBL" id="JANJQO010002034">
    <property type="protein sequence ID" value="KAJ2968316.1"/>
    <property type="molecule type" value="Genomic_DNA"/>
</dbReference>
<sequence>MDIIEVVNKDHKGVIKIIDSINGAVAKINSATFYRDDYAERVSADGFGNMRHCWWVFRFSGQWEKATQELDKLLGQLVEVTISQVVVEVGIQGLRTELVGLMDALGTLAHTSLWTL</sequence>
<protein>
    <submittedName>
        <fullName evidence="1">Uncharacterized protein</fullName>
    </submittedName>
</protein>
<organism evidence="1 2">
    <name type="scientific">Zarea fungicola</name>
    <dbReference type="NCBI Taxonomy" id="93591"/>
    <lineage>
        <taxon>Eukaryota</taxon>
        <taxon>Fungi</taxon>
        <taxon>Dikarya</taxon>
        <taxon>Ascomycota</taxon>
        <taxon>Pezizomycotina</taxon>
        <taxon>Sordariomycetes</taxon>
        <taxon>Hypocreomycetidae</taxon>
        <taxon>Hypocreales</taxon>
        <taxon>Cordycipitaceae</taxon>
        <taxon>Zarea</taxon>
    </lineage>
</organism>
<comment type="caution">
    <text evidence="1">The sequence shown here is derived from an EMBL/GenBank/DDBJ whole genome shotgun (WGS) entry which is preliminary data.</text>
</comment>
<reference evidence="1" key="1">
    <citation type="submission" date="2022-08" db="EMBL/GenBank/DDBJ databases">
        <title>Genome Sequence of Lecanicillium fungicola.</title>
        <authorList>
            <person name="Buettner E."/>
        </authorList>
    </citation>
    <scope>NUCLEOTIDE SEQUENCE</scope>
    <source>
        <strain evidence="1">Babe33</strain>
    </source>
</reference>
<evidence type="ECO:0000313" key="2">
    <source>
        <dbReference type="Proteomes" id="UP001143910"/>
    </source>
</evidence>
<gene>
    <name evidence="1" type="ORF">NQ176_g9238</name>
</gene>
<dbReference type="Proteomes" id="UP001143910">
    <property type="component" value="Unassembled WGS sequence"/>
</dbReference>
<accession>A0ACC1MPQ1</accession>
<name>A0ACC1MPQ1_9HYPO</name>